<comment type="caution">
    <text evidence="1">The sequence shown here is derived from an EMBL/GenBank/DDBJ whole genome shotgun (WGS) entry which is preliminary data.</text>
</comment>
<evidence type="ECO:0000313" key="1">
    <source>
        <dbReference type="EMBL" id="KAK8548079.1"/>
    </source>
</evidence>
<sequence>MSGEITCYGKSGETSCCGRLAKGTGVEMTSSGIVGNETSCCRGIVGNEVTGCCDIIGNEASGCRGTRT</sequence>
<protein>
    <submittedName>
        <fullName evidence="1">Uncharacterized protein</fullName>
    </submittedName>
</protein>
<proteinExistence type="predicted"/>
<name>A0ABR2DWD3_9ROSI</name>
<accession>A0ABR2DWD3</accession>
<dbReference type="Proteomes" id="UP001472677">
    <property type="component" value="Unassembled WGS sequence"/>
</dbReference>
<evidence type="ECO:0000313" key="2">
    <source>
        <dbReference type="Proteomes" id="UP001472677"/>
    </source>
</evidence>
<gene>
    <name evidence="1" type="ORF">V6N12_061003</name>
</gene>
<dbReference type="EMBL" id="JBBPBM010000021">
    <property type="protein sequence ID" value="KAK8548079.1"/>
    <property type="molecule type" value="Genomic_DNA"/>
</dbReference>
<reference evidence="1 2" key="1">
    <citation type="journal article" date="2024" name="G3 (Bethesda)">
        <title>Genome assembly of Hibiscus sabdariffa L. provides insights into metabolisms of medicinal natural products.</title>
        <authorList>
            <person name="Kim T."/>
        </authorList>
    </citation>
    <scope>NUCLEOTIDE SEQUENCE [LARGE SCALE GENOMIC DNA]</scope>
    <source>
        <strain evidence="1">TK-2024</strain>
        <tissue evidence="1">Old leaves</tissue>
    </source>
</reference>
<organism evidence="1 2">
    <name type="scientific">Hibiscus sabdariffa</name>
    <name type="common">roselle</name>
    <dbReference type="NCBI Taxonomy" id="183260"/>
    <lineage>
        <taxon>Eukaryota</taxon>
        <taxon>Viridiplantae</taxon>
        <taxon>Streptophyta</taxon>
        <taxon>Embryophyta</taxon>
        <taxon>Tracheophyta</taxon>
        <taxon>Spermatophyta</taxon>
        <taxon>Magnoliopsida</taxon>
        <taxon>eudicotyledons</taxon>
        <taxon>Gunneridae</taxon>
        <taxon>Pentapetalae</taxon>
        <taxon>rosids</taxon>
        <taxon>malvids</taxon>
        <taxon>Malvales</taxon>
        <taxon>Malvaceae</taxon>
        <taxon>Malvoideae</taxon>
        <taxon>Hibiscus</taxon>
    </lineage>
</organism>
<keyword evidence="2" id="KW-1185">Reference proteome</keyword>